<proteinExistence type="predicted"/>
<dbReference type="AlphaFoldDB" id="A0A090WPW9"/>
<accession>A0A090WPW9</accession>
<organism evidence="1 2">
    <name type="scientific">Algibacter lectus</name>
    <dbReference type="NCBI Taxonomy" id="221126"/>
    <lineage>
        <taxon>Bacteria</taxon>
        <taxon>Pseudomonadati</taxon>
        <taxon>Bacteroidota</taxon>
        <taxon>Flavobacteriia</taxon>
        <taxon>Flavobacteriales</taxon>
        <taxon>Flavobacteriaceae</taxon>
        <taxon>Algibacter</taxon>
    </lineage>
</organism>
<evidence type="ECO:0000313" key="1">
    <source>
        <dbReference type="EMBL" id="GAL77429.1"/>
    </source>
</evidence>
<reference evidence="1" key="1">
    <citation type="journal article" date="2014" name="Genome Announc.">
        <title>Draft Genome Sequences of Marine Flavobacterium Algibacter lectus Strains SS8 and NR4.</title>
        <authorList>
            <person name="Takatani N."/>
            <person name="Nakanishi M."/>
            <person name="Meirelles P."/>
            <person name="Mino S."/>
            <person name="Suda W."/>
            <person name="Oshima K."/>
            <person name="Hattori M."/>
            <person name="Ohkuma M."/>
            <person name="Hosokawa M."/>
            <person name="Miyashita K."/>
            <person name="Thompson F.L."/>
            <person name="Niwa A."/>
            <person name="Sawabe T."/>
            <person name="Sawabe T."/>
        </authorList>
    </citation>
    <scope>NUCLEOTIDE SEQUENCE [LARGE SCALE GENOMIC DNA]</scope>
    <source>
        <strain evidence="1">JCM 19274</strain>
    </source>
</reference>
<dbReference type="EMBL" id="BBNU01000001">
    <property type="protein sequence ID" value="GAL77429.1"/>
    <property type="molecule type" value="Genomic_DNA"/>
</dbReference>
<gene>
    <name evidence="1" type="ORF">JCM19274_5142</name>
</gene>
<dbReference type="Proteomes" id="UP000029643">
    <property type="component" value="Unassembled WGS sequence"/>
</dbReference>
<protein>
    <submittedName>
        <fullName evidence="1">Uncharacterized protein</fullName>
    </submittedName>
</protein>
<sequence>MSVIIENKQSDILKKQIFPSHEVMLDLKNLKKVYPTQRVTMWFWKI</sequence>
<name>A0A090WPW9_9FLAO</name>
<evidence type="ECO:0000313" key="2">
    <source>
        <dbReference type="Proteomes" id="UP000029643"/>
    </source>
</evidence>
<comment type="caution">
    <text evidence="1">The sequence shown here is derived from an EMBL/GenBank/DDBJ whole genome shotgun (WGS) entry which is preliminary data.</text>
</comment>